<dbReference type="PANTHER" id="PTHR33744">
    <property type="entry name" value="CARBOHYDRATE DIACID REGULATOR"/>
    <property type="match status" value="1"/>
</dbReference>
<reference evidence="4 5" key="1">
    <citation type="submission" date="2017-10" db="EMBL/GenBank/DDBJ databases">
        <title>Resolving the taxonomy of Roseburia spp., Eubacterium rectale and Agathobacter spp. through phylogenomic analysis.</title>
        <authorList>
            <person name="Sheridan P.O."/>
            <person name="Walker A.W."/>
            <person name="Duncan S.H."/>
            <person name="Scott K.P."/>
            <person name="Toole P.W.O."/>
            <person name="Luis P."/>
            <person name="Flint H.J."/>
        </authorList>
    </citation>
    <scope>NUCLEOTIDE SEQUENCE [LARGE SCALE GENOMIC DNA]</scope>
    <source>
        <strain evidence="4 5">JK626</strain>
    </source>
</reference>
<evidence type="ECO:0000259" key="3">
    <source>
        <dbReference type="Pfam" id="PF17853"/>
    </source>
</evidence>
<comment type="similarity">
    <text evidence="1">Belongs to the CdaR family.</text>
</comment>
<evidence type="ECO:0000313" key="5">
    <source>
        <dbReference type="Proteomes" id="UP000225889"/>
    </source>
</evidence>
<dbReference type="Pfam" id="PF13556">
    <property type="entry name" value="HTH_30"/>
    <property type="match status" value="1"/>
</dbReference>
<dbReference type="RefSeq" id="WP_099391195.1">
    <property type="nucleotide sequence ID" value="NZ_PDYF01000007.1"/>
</dbReference>
<dbReference type="Proteomes" id="UP000225889">
    <property type="component" value="Unassembled WGS sequence"/>
</dbReference>
<dbReference type="InterPro" id="IPR025736">
    <property type="entry name" value="PucR_C-HTH_dom"/>
</dbReference>
<organism evidence="4 5">
    <name type="scientific">Pseudobutyrivibrio ruminis</name>
    <dbReference type="NCBI Taxonomy" id="46206"/>
    <lineage>
        <taxon>Bacteria</taxon>
        <taxon>Bacillati</taxon>
        <taxon>Bacillota</taxon>
        <taxon>Clostridia</taxon>
        <taxon>Lachnospirales</taxon>
        <taxon>Lachnospiraceae</taxon>
        <taxon>Pseudobutyrivibrio</taxon>
    </lineage>
</organism>
<dbReference type="InterPro" id="IPR042070">
    <property type="entry name" value="PucR_C-HTH_sf"/>
</dbReference>
<sequence length="416" mass="48292">MEFKNKTEEELYIANCTSTFIKEMNESNDIQNLLDVGHRILGQPLMLVDISMCFIAQSGGESVKDEPFWDWILTNGYVKEEYTNLIMEDDISTEEKFVWEYGMENHRQLVAKIIQGRTTLGYLKLLEYNHKITDIEKEILGNLSNLIAILMSTSSIKYKFSNSKVEAFLESLVERKTTDASDINDRFSALNIRLLERLFVIAIEPVSKTELAVEQLYLLKRKLHNLLNRPTVFIHQNRLIVLFDTSATSFEEDYNYAPLMALLKEYKLQAGISTQFTELSLVADEYLNALSALTLGKRLGLKDTFIFFSKHILDQLILTYADSHNINYLIHPAITTLDKIDKEKNSEYVISLLTYIQFGQNLTNTARELHIHHNTLKYRIAKIIELTNIDLTDYDLCYHLYLSGRVWELQKNILRK</sequence>
<name>A0A2G3DYM1_9FIRM</name>
<dbReference type="Pfam" id="PF17853">
    <property type="entry name" value="GGDEF_2"/>
    <property type="match status" value="1"/>
</dbReference>
<dbReference type="PANTHER" id="PTHR33744:SF1">
    <property type="entry name" value="DNA-BINDING TRANSCRIPTIONAL ACTIVATOR ADER"/>
    <property type="match status" value="1"/>
</dbReference>
<feature type="domain" description="PucR C-terminal helix-turn-helix" evidence="2">
    <location>
        <begin position="351"/>
        <end position="403"/>
    </location>
</feature>
<protein>
    <recommendedName>
        <fullName evidence="6">PucR C-terminal helix-turn-helix domain-containing protein</fullName>
    </recommendedName>
</protein>
<evidence type="ECO:0000259" key="2">
    <source>
        <dbReference type="Pfam" id="PF13556"/>
    </source>
</evidence>
<dbReference type="InterPro" id="IPR051448">
    <property type="entry name" value="CdaR-like_regulators"/>
</dbReference>
<evidence type="ECO:0000256" key="1">
    <source>
        <dbReference type="ARBA" id="ARBA00006754"/>
    </source>
</evidence>
<accession>A0A2G3DYM1</accession>
<proteinExistence type="inferred from homology"/>
<evidence type="ECO:0000313" key="4">
    <source>
        <dbReference type="EMBL" id="PHU35975.1"/>
    </source>
</evidence>
<feature type="domain" description="CdaR GGDEF-like" evidence="3">
    <location>
        <begin position="178"/>
        <end position="294"/>
    </location>
</feature>
<dbReference type="AlphaFoldDB" id="A0A2G3DYM1"/>
<dbReference type="Gene3D" id="1.10.10.2840">
    <property type="entry name" value="PucR C-terminal helix-turn-helix domain"/>
    <property type="match status" value="1"/>
</dbReference>
<gene>
    <name evidence="4" type="ORF">CSX01_01720</name>
</gene>
<comment type="caution">
    <text evidence="4">The sequence shown here is derived from an EMBL/GenBank/DDBJ whole genome shotgun (WGS) entry which is preliminary data.</text>
</comment>
<dbReference type="EMBL" id="PDYF01000007">
    <property type="protein sequence ID" value="PHU35975.1"/>
    <property type="molecule type" value="Genomic_DNA"/>
</dbReference>
<dbReference type="InterPro" id="IPR041522">
    <property type="entry name" value="CdaR_GGDEF"/>
</dbReference>
<evidence type="ECO:0008006" key="6">
    <source>
        <dbReference type="Google" id="ProtNLM"/>
    </source>
</evidence>
<reference evidence="4 5" key="2">
    <citation type="submission" date="2017-10" db="EMBL/GenBank/DDBJ databases">
        <authorList>
            <person name="Banno H."/>
            <person name="Chua N.-H."/>
        </authorList>
    </citation>
    <scope>NUCLEOTIDE SEQUENCE [LARGE SCALE GENOMIC DNA]</scope>
    <source>
        <strain evidence="4 5">JK626</strain>
    </source>
</reference>